<dbReference type="EMBL" id="CP018477">
    <property type="protein sequence ID" value="ASV77029.1"/>
    <property type="molecule type" value="Genomic_DNA"/>
</dbReference>
<gene>
    <name evidence="1" type="ORF">THTE_4428</name>
</gene>
<proteinExistence type="predicted"/>
<protein>
    <submittedName>
        <fullName evidence="1">Uncharacterized protein</fullName>
    </submittedName>
</protein>
<keyword evidence="2" id="KW-1185">Reference proteome</keyword>
<organism evidence="1 2">
    <name type="scientific">Thermogutta terrifontis</name>
    <dbReference type="NCBI Taxonomy" id="1331910"/>
    <lineage>
        <taxon>Bacteria</taxon>
        <taxon>Pseudomonadati</taxon>
        <taxon>Planctomycetota</taxon>
        <taxon>Planctomycetia</taxon>
        <taxon>Pirellulales</taxon>
        <taxon>Thermoguttaceae</taxon>
        <taxon>Thermogutta</taxon>
    </lineage>
</organism>
<name>A0A286RM29_9BACT</name>
<sequence>MPEEEPCRVFEPEVRERILPAECVQDVGAFLSQQTLQRTPSEKGQPGGGIVFHLFVHESNHTVAPAEGRIALEFYAELQFHGQPPLLFTME</sequence>
<evidence type="ECO:0000313" key="2">
    <source>
        <dbReference type="Proteomes" id="UP000215086"/>
    </source>
</evidence>
<dbReference type="AlphaFoldDB" id="A0A286RM29"/>
<reference evidence="1 2" key="1">
    <citation type="journal article" name="Front. Microbiol.">
        <title>Sugar Metabolism of the First Thermophilic Planctomycete Thermogutta terrifontis: Comparative Genomic and Transcriptomic Approaches.</title>
        <authorList>
            <person name="Elcheninov A.G."/>
            <person name="Menzel P."/>
            <person name="Gudbergsdottir S.R."/>
            <person name="Slesarev A.I."/>
            <person name="Kadnikov V.V."/>
            <person name="Krogh A."/>
            <person name="Bonch-Osmolovskaya E.A."/>
            <person name="Peng X."/>
            <person name="Kublanov I.V."/>
        </authorList>
    </citation>
    <scope>NUCLEOTIDE SEQUENCE [LARGE SCALE GENOMIC DNA]</scope>
    <source>
        <strain evidence="1 2">R1</strain>
    </source>
</reference>
<evidence type="ECO:0000313" key="1">
    <source>
        <dbReference type="EMBL" id="ASV77029.1"/>
    </source>
</evidence>
<accession>A0A286RM29</accession>
<dbReference type="KEGG" id="ttf:THTE_4428"/>
<dbReference type="Proteomes" id="UP000215086">
    <property type="component" value="Chromosome"/>
</dbReference>